<dbReference type="PANTHER" id="PTHR31973">
    <property type="entry name" value="POLYPROTEIN, PUTATIVE-RELATED"/>
    <property type="match status" value="1"/>
</dbReference>
<dbReference type="InterPro" id="IPR004332">
    <property type="entry name" value="Transposase_MuDR"/>
</dbReference>
<dbReference type="InterPro" id="IPR058594">
    <property type="entry name" value="PB1-like_dom_pln"/>
</dbReference>
<feature type="domain" description="Transposase MuDR plant" evidence="2">
    <location>
        <begin position="238"/>
        <end position="291"/>
    </location>
</feature>
<evidence type="ECO:0000259" key="2">
    <source>
        <dbReference type="Pfam" id="PF03108"/>
    </source>
</evidence>
<evidence type="ECO:0008006" key="6">
    <source>
        <dbReference type="Google" id="ProtNLM"/>
    </source>
</evidence>
<protein>
    <recommendedName>
        <fullName evidence="6">Transposase MuDR plant domain-containing protein</fullName>
    </recommendedName>
</protein>
<feature type="domain" description="PB1-like" evidence="3">
    <location>
        <begin position="31"/>
        <end position="102"/>
    </location>
</feature>
<gene>
    <name evidence="4" type="ORF">URODEC1_LOCUS115719</name>
</gene>
<dbReference type="Proteomes" id="UP001497457">
    <property type="component" value="Chromosome 9rd"/>
</dbReference>
<organism evidence="4 5">
    <name type="scientific">Urochloa decumbens</name>
    <dbReference type="NCBI Taxonomy" id="240449"/>
    <lineage>
        <taxon>Eukaryota</taxon>
        <taxon>Viridiplantae</taxon>
        <taxon>Streptophyta</taxon>
        <taxon>Embryophyta</taxon>
        <taxon>Tracheophyta</taxon>
        <taxon>Spermatophyta</taxon>
        <taxon>Magnoliopsida</taxon>
        <taxon>Liliopsida</taxon>
        <taxon>Poales</taxon>
        <taxon>Poaceae</taxon>
        <taxon>PACMAD clade</taxon>
        <taxon>Panicoideae</taxon>
        <taxon>Panicodae</taxon>
        <taxon>Paniceae</taxon>
        <taxon>Melinidinae</taxon>
        <taxon>Urochloa</taxon>
    </lineage>
</organism>
<dbReference type="PANTHER" id="PTHR31973:SF191">
    <property type="entry name" value="OS05G0489400 PROTEIN"/>
    <property type="match status" value="1"/>
</dbReference>
<feature type="region of interest" description="Disordered" evidence="1">
    <location>
        <begin position="125"/>
        <end position="150"/>
    </location>
</feature>
<dbReference type="AlphaFoldDB" id="A0ABC9GGE4"/>
<name>A0ABC9GGE4_9POAL</name>
<reference evidence="4" key="1">
    <citation type="submission" date="2024-10" db="EMBL/GenBank/DDBJ databases">
        <authorList>
            <person name="Ryan C."/>
        </authorList>
    </citation>
    <scope>NUCLEOTIDE SEQUENCE [LARGE SCALE GENOMIC DNA]</scope>
</reference>
<sequence length="469" mass="53818">MEPQRRAPDGLPPEYGSSDEFFSVEIHHSGFDHCSNDTWSLLYVEDFLKQLGIVFGGRMGVYWCLPNKSFAEGLQPLNCDAHIVLMNNVSQTEKNILLYVDHHKFLESQLEKMAADVLVEEHNEMPKGHSNDLSNSSEAEKTEKDYLSDDSDGTYVELVDSDYEIAADDDDLYKHNIDDQVEEEMFDNKGNEIVAVQDDGDDNDTFEHEDLHLPATDDEGINFGFNTFRADIDMQNPIFRVGMVFSNVRELRQAVDAYSIKNRHPIKKIRNEKKKIEAICVGECPWKLKAGFDSRSQSMLVKEYVDKHTCNKVWDLKSFTAPFLAKRYLEHFRDDEKLSIASFRKIVQRDFKLNISRCKLSRARSAALKEVHGEVLEQYNLLWDYGQEIRTSNPGSTFWLSLRKILHPTPPPPRTLQHFSTLYYSLDACKRGFLEGCRPIICVDACHIKTKYGGQLFAAVGEEHGPIKE</sequence>
<dbReference type="Pfam" id="PF03108">
    <property type="entry name" value="DBD_Tnp_Mut"/>
    <property type="match status" value="1"/>
</dbReference>
<evidence type="ECO:0000256" key="1">
    <source>
        <dbReference type="SAM" id="MobiDB-lite"/>
    </source>
</evidence>
<dbReference type="EMBL" id="OZ075119">
    <property type="protein sequence ID" value="CAL5094176.1"/>
    <property type="molecule type" value="Genomic_DNA"/>
</dbReference>
<evidence type="ECO:0000313" key="4">
    <source>
        <dbReference type="EMBL" id="CAL5094176.1"/>
    </source>
</evidence>
<keyword evidence="5" id="KW-1185">Reference proteome</keyword>
<evidence type="ECO:0000259" key="3">
    <source>
        <dbReference type="Pfam" id="PF26130"/>
    </source>
</evidence>
<evidence type="ECO:0000313" key="5">
    <source>
        <dbReference type="Proteomes" id="UP001497457"/>
    </source>
</evidence>
<accession>A0ABC9GGE4</accession>
<feature type="compositionally biased region" description="Basic and acidic residues" evidence="1">
    <location>
        <begin position="138"/>
        <end position="147"/>
    </location>
</feature>
<proteinExistence type="predicted"/>
<dbReference type="Pfam" id="PF26130">
    <property type="entry name" value="PB1-like"/>
    <property type="match status" value="1"/>
</dbReference>